<keyword evidence="2 5" id="KW-0812">Transmembrane</keyword>
<dbReference type="PRINTS" id="PR00259">
    <property type="entry name" value="TMFOUR"/>
</dbReference>
<evidence type="ECO:0000256" key="3">
    <source>
        <dbReference type="ARBA" id="ARBA00022989"/>
    </source>
</evidence>
<dbReference type="PANTHER" id="PTHR19282:SF417">
    <property type="entry name" value="TETRASPANIN TSPA-RELATED"/>
    <property type="match status" value="1"/>
</dbReference>
<keyword evidence="3 5" id="KW-1133">Transmembrane helix</keyword>
<gene>
    <name evidence="6" type="ORF">MAR_010111</name>
</gene>
<comment type="subcellular location">
    <subcellularLocation>
        <location evidence="1">Membrane</location>
        <topology evidence="1">Multi-pass membrane protein</topology>
    </subcellularLocation>
</comment>
<feature type="transmembrane region" description="Helical" evidence="5">
    <location>
        <begin position="111"/>
        <end position="133"/>
    </location>
</feature>
<proteinExistence type="predicted"/>
<dbReference type="Pfam" id="PF00335">
    <property type="entry name" value="Tetraspanin"/>
    <property type="match status" value="1"/>
</dbReference>
<name>A0ABY7E0L7_MYAAR</name>
<protein>
    <submittedName>
        <fullName evidence="6">TSN16-like protein</fullName>
    </submittedName>
</protein>
<reference evidence="6" key="1">
    <citation type="submission" date="2022-11" db="EMBL/GenBank/DDBJ databases">
        <title>Centuries of genome instability and evolution in soft-shell clam transmissible cancer (bioRxiv).</title>
        <authorList>
            <person name="Hart S.F.M."/>
            <person name="Yonemitsu M.A."/>
            <person name="Giersch R.M."/>
            <person name="Beal B.F."/>
            <person name="Arriagada G."/>
            <person name="Davis B.W."/>
            <person name="Ostrander E.A."/>
            <person name="Goff S.P."/>
            <person name="Metzger M.J."/>
        </authorList>
    </citation>
    <scope>NUCLEOTIDE SEQUENCE</scope>
    <source>
        <strain evidence="6">MELC-2E11</strain>
        <tissue evidence="6">Siphon/mantle</tissue>
    </source>
</reference>
<evidence type="ECO:0000256" key="5">
    <source>
        <dbReference type="SAM" id="Phobius"/>
    </source>
</evidence>
<accession>A0ABY7E0L7</accession>
<keyword evidence="7" id="KW-1185">Reference proteome</keyword>
<feature type="transmembrane region" description="Helical" evidence="5">
    <location>
        <begin position="80"/>
        <end position="105"/>
    </location>
</feature>
<dbReference type="PANTHER" id="PTHR19282">
    <property type="entry name" value="TETRASPANIN"/>
    <property type="match status" value="1"/>
</dbReference>
<feature type="transmembrane region" description="Helical" evidence="5">
    <location>
        <begin position="245"/>
        <end position="272"/>
    </location>
</feature>
<dbReference type="InterPro" id="IPR008952">
    <property type="entry name" value="Tetraspanin_EC2_sf"/>
</dbReference>
<evidence type="ECO:0000313" key="6">
    <source>
        <dbReference type="EMBL" id="WAR03553.1"/>
    </source>
</evidence>
<feature type="transmembrane region" description="Helical" evidence="5">
    <location>
        <begin position="20"/>
        <end position="46"/>
    </location>
</feature>
<dbReference type="InterPro" id="IPR018499">
    <property type="entry name" value="Tetraspanin/Peripherin"/>
</dbReference>
<sequence>MGGGGTKTAQNGPDNSLLTFLANVGIVVLVVLNILSLLLGVGIIIVGKYVDSEISKNENVMELLELVDFGDFNLRTVVDALIIIIFIVGAFAIVLSLIGGIGAFFTLRVLLFLYIGIIILVIIVEIAVVSLWVKLLREVDYALETLFLDLLKEYTGFSDITVYTVGWDFIFILFDCCGVHPITASSNDFETLPSAFWTNGDRGSDVIPHACCKDVAVDNYLNYTNTDCTGCYDAFDRTFNQLGSAAVSVASLLVLAELGAIFFSVIIIIAVFKKKRAGLV</sequence>
<evidence type="ECO:0000256" key="2">
    <source>
        <dbReference type="ARBA" id="ARBA00022692"/>
    </source>
</evidence>
<dbReference type="EMBL" id="CP111015">
    <property type="protein sequence ID" value="WAR03553.1"/>
    <property type="molecule type" value="Genomic_DNA"/>
</dbReference>
<organism evidence="6 7">
    <name type="scientific">Mya arenaria</name>
    <name type="common">Soft-shell clam</name>
    <dbReference type="NCBI Taxonomy" id="6604"/>
    <lineage>
        <taxon>Eukaryota</taxon>
        <taxon>Metazoa</taxon>
        <taxon>Spiralia</taxon>
        <taxon>Lophotrochozoa</taxon>
        <taxon>Mollusca</taxon>
        <taxon>Bivalvia</taxon>
        <taxon>Autobranchia</taxon>
        <taxon>Heteroconchia</taxon>
        <taxon>Euheterodonta</taxon>
        <taxon>Imparidentia</taxon>
        <taxon>Neoheterodontei</taxon>
        <taxon>Myida</taxon>
        <taxon>Myoidea</taxon>
        <taxon>Myidae</taxon>
        <taxon>Mya</taxon>
    </lineage>
</organism>
<dbReference type="Proteomes" id="UP001164746">
    <property type="component" value="Chromosome 4"/>
</dbReference>
<dbReference type="SUPFAM" id="SSF48652">
    <property type="entry name" value="Tetraspanin"/>
    <property type="match status" value="1"/>
</dbReference>
<keyword evidence="4 5" id="KW-0472">Membrane</keyword>
<evidence type="ECO:0000256" key="1">
    <source>
        <dbReference type="ARBA" id="ARBA00004141"/>
    </source>
</evidence>
<evidence type="ECO:0000256" key="4">
    <source>
        <dbReference type="ARBA" id="ARBA00023136"/>
    </source>
</evidence>
<evidence type="ECO:0000313" key="7">
    <source>
        <dbReference type="Proteomes" id="UP001164746"/>
    </source>
</evidence>